<name>A0A094YPY4_ALKAL</name>
<proteinExistence type="predicted"/>
<evidence type="ECO:0000313" key="1">
    <source>
        <dbReference type="EMBL" id="KGA95537.1"/>
    </source>
</evidence>
<evidence type="ECO:0000313" key="3">
    <source>
        <dbReference type="Proteomes" id="UP000002754"/>
    </source>
</evidence>
<dbReference type="eggNOG" id="COG3170">
    <property type="taxonomic scope" value="Bacteria"/>
</dbReference>
<dbReference type="OrthoDB" id="2691912at2"/>
<dbReference type="AlphaFoldDB" id="A0A094YPY4"/>
<evidence type="ECO:0008006" key="5">
    <source>
        <dbReference type="Google" id="ProtNLM"/>
    </source>
</evidence>
<evidence type="ECO:0000313" key="4">
    <source>
        <dbReference type="Proteomes" id="UP000297014"/>
    </source>
</evidence>
<dbReference type="Proteomes" id="UP000297014">
    <property type="component" value="Unassembled WGS sequence"/>
</dbReference>
<dbReference type="Proteomes" id="UP000002754">
    <property type="component" value="Unassembled WGS sequence"/>
</dbReference>
<comment type="caution">
    <text evidence="1">The sequence shown here is derived from an EMBL/GenBank/DDBJ whole genome shotgun (WGS) entry which is preliminary data.</text>
</comment>
<dbReference type="RefSeq" id="WP_003320519.1">
    <property type="nucleotide sequence ID" value="NZ_ALPT02000134.1"/>
</dbReference>
<dbReference type="EMBL" id="ALPT02000134">
    <property type="protein sequence ID" value="KGA95537.1"/>
    <property type="molecule type" value="Genomic_DNA"/>
</dbReference>
<gene>
    <name evidence="2" type="ORF">AJ85_02265</name>
    <name evidence="1" type="ORF">BALCAV_0221985</name>
</gene>
<keyword evidence="3" id="KW-1185">Reference proteome</keyword>
<accession>A0A094YPY4</accession>
<sequence>MKKFLFTIITFITLTSIYYDLTAGTLPEKNSTSAKAAQIQDETQTETTQVIDEVSLYQEVIVEPGYTVLSIVEHLHSGPIPVSIQEVIYDFQQLNKGIEPEKIQIGHTYLFPLYLE</sequence>
<organism evidence="1 3">
    <name type="scientific">Alkalihalobacillus alcalophilus ATCC 27647 = CGMCC 1.3604</name>
    <dbReference type="NCBI Taxonomy" id="1218173"/>
    <lineage>
        <taxon>Bacteria</taxon>
        <taxon>Bacillati</taxon>
        <taxon>Bacillota</taxon>
        <taxon>Bacilli</taxon>
        <taxon>Bacillales</taxon>
        <taxon>Bacillaceae</taxon>
        <taxon>Alkalihalobacillus</taxon>
    </lineage>
</organism>
<dbReference type="STRING" id="1218173.BALCAV_0221985"/>
<evidence type="ECO:0000313" key="2">
    <source>
        <dbReference type="EMBL" id="THG88584.1"/>
    </source>
</evidence>
<reference evidence="1 3" key="1">
    <citation type="journal article" date="2014" name="Genome Announc.">
        <title>Draft Genome Sequence of Bacillus alcalophilus AV1934, a Classic Alkaliphile Isolated from Human Feces in 1934.</title>
        <authorList>
            <person name="Attie O."/>
            <person name="Jayaprakash A."/>
            <person name="Shah H."/>
            <person name="Paulsen I.T."/>
            <person name="Morino M."/>
            <person name="Takahashi Y."/>
            <person name="Narumi I."/>
            <person name="Sachidanandam R."/>
            <person name="Satoh K."/>
            <person name="Ito M."/>
            <person name="Krulwich T.A."/>
        </authorList>
    </citation>
    <scope>NUCLEOTIDE SEQUENCE [LARGE SCALE GENOMIC DNA]</scope>
    <source>
        <strain evidence="1 3">AV1934</strain>
    </source>
</reference>
<reference evidence="2 4" key="2">
    <citation type="submission" date="2014-01" db="EMBL/GenBank/DDBJ databases">
        <title>Draft genome sequencing of Bacillus alcalophilus CGMCC 1.3604.</title>
        <authorList>
            <person name="Yang J."/>
            <person name="Diao L."/>
            <person name="Yang S."/>
        </authorList>
    </citation>
    <scope>NUCLEOTIDE SEQUENCE [LARGE SCALE GENOMIC DNA]</scope>
    <source>
        <strain evidence="2 4">CGMCC 1.3604</strain>
    </source>
</reference>
<dbReference type="EMBL" id="JALP01000363">
    <property type="protein sequence ID" value="THG88584.1"/>
    <property type="molecule type" value="Genomic_DNA"/>
</dbReference>
<protein>
    <recommendedName>
        <fullName evidence="5">LysM domain-containing protein</fullName>
    </recommendedName>
</protein>